<dbReference type="Gene3D" id="3.40.710.10">
    <property type="entry name" value="DD-peptidase/beta-lactamase superfamily"/>
    <property type="match status" value="1"/>
</dbReference>
<dbReference type="SUPFAM" id="SSF56601">
    <property type="entry name" value="beta-lactamase/transpeptidase-like"/>
    <property type="match status" value="1"/>
</dbReference>
<keyword evidence="3" id="KW-0328">Glycosyltransferase</keyword>
<keyword evidence="9" id="KW-0732">Signal</keyword>
<evidence type="ECO:0000256" key="9">
    <source>
        <dbReference type="SAM" id="SignalP"/>
    </source>
</evidence>
<evidence type="ECO:0000256" key="7">
    <source>
        <dbReference type="ARBA" id="ARBA00034000"/>
    </source>
</evidence>
<gene>
    <name evidence="11" type="ORF">AURMO_00312</name>
</gene>
<keyword evidence="4" id="KW-0808">Transferase</keyword>
<comment type="catalytic activity">
    <reaction evidence="8">
        <text>[GlcNAc-(1-&gt;4)-Mur2Ac(oyl-L-Ala-gamma-D-Glu-L-Lys-D-Ala-D-Ala)](n)-di-trans,octa-cis-undecaprenyl diphosphate + beta-D-GlcNAc-(1-&gt;4)-Mur2Ac(oyl-L-Ala-gamma-D-Glu-L-Lys-D-Ala-D-Ala)-di-trans,octa-cis-undecaprenyl diphosphate = [GlcNAc-(1-&gt;4)-Mur2Ac(oyl-L-Ala-gamma-D-Glu-L-Lys-D-Ala-D-Ala)](n+1)-di-trans,octa-cis-undecaprenyl diphosphate + di-trans,octa-cis-undecaprenyl diphosphate + H(+)</text>
        <dbReference type="Rhea" id="RHEA:23708"/>
        <dbReference type="Rhea" id="RHEA-COMP:9602"/>
        <dbReference type="Rhea" id="RHEA-COMP:9603"/>
        <dbReference type="ChEBI" id="CHEBI:15378"/>
        <dbReference type="ChEBI" id="CHEBI:58405"/>
        <dbReference type="ChEBI" id="CHEBI:60033"/>
        <dbReference type="ChEBI" id="CHEBI:78435"/>
        <dbReference type="EC" id="2.4.99.28"/>
    </reaction>
</comment>
<dbReference type="InterPro" id="IPR001264">
    <property type="entry name" value="Glyco_trans_51"/>
</dbReference>
<dbReference type="InterPro" id="IPR023346">
    <property type="entry name" value="Lysozyme-like_dom_sf"/>
</dbReference>
<dbReference type="GO" id="GO:0030288">
    <property type="term" value="C:outer membrane-bounded periplasmic space"/>
    <property type="evidence" value="ECO:0007669"/>
    <property type="project" value="TreeGrafter"/>
</dbReference>
<comment type="catalytic activity">
    <reaction evidence="7">
        <text>Preferential cleavage: (Ac)2-L-Lys-D-Ala-|-D-Ala. Also transpeptidation of peptidyl-alanyl moieties that are N-acyl substituents of D-alanine.</text>
        <dbReference type="EC" id="3.4.16.4"/>
    </reaction>
</comment>
<dbReference type="CDD" id="cd06577">
    <property type="entry name" value="PASTA_pknB"/>
    <property type="match status" value="1"/>
</dbReference>
<evidence type="ECO:0000313" key="12">
    <source>
        <dbReference type="Proteomes" id="UP000246894"/>
    </source>
</evidence>
<dbReference type="Pfam" id="PF00912">
    <property type="entry name" value="Transgly"/>
    <property type="match status" value="1"/>
</dbReference>
<dbReference type="Pfam" id="PF03793">
    <property type="entry name" value="PASTA"/>
    <property type="match status" value="1"/>
</dbReference>
<dbReference type="OrthoDB" id="9766909at2"/>
<keyword evidence="1" id="KW-0121">Carboxypeptidase</keyword>
<evidence type="ECO:0000256" key="1">
    <source>
        <dbReference type="ARBA" id="ARBA00022645"/>
    </source>
</evidence>
<dbReference type="InterPro" id="IPR005543">
    <property type="entry name" value="PASTA_dom"/>
</dbReference>
<dbReference type="Proteomes" id="UP000246894">
    <property type="component" value="Chromosome"/>
</dbReference>
<dbReference type="InterPro" id="IPR036950">
    <property type="entry name" value="PBP_transglycosylase"/>
</dbReference>
<dbReference type="Pfam" id="PF00905">
    <property type="entry name" value="Transpeptidase"/>
    <property type="match status" value="1"/>
</dbReference>
<protein>
    <submittedName>
        <fullName evidence="11">Penicillin-binding protein 1A</fullName>
    </submittedName>
</protein>
<accession>A0A2Z3RWL3</accession>
<dbReference type="InterPro" id="IPR012338">
    <property type="entry name" value="Beta-lactam/transpept-like"/>
</dbReference>
<dbReference type="PROSITE" id="PS51178">
    <property type="entry name" value="PASTA"/>
    <property type="match status" value="1"/>
</dbReference>
<dbReference type="SMART" id="SM00740">
    <property type="entry name" value="PASTA"/>
    <property type="match status" value="1"/>
</dbReference>
<evidence type="ECO:0000256" key="2">
    <source>
        <dbReference type="ARBA" id="ARBA00022670"/>
    </source>
</evidence>
<evidence type="ECO:0000313" key="11">
    <source>
        <dbReference type="EMBL" id="AWR20930.1"/>
    </source>
</evidence>
<dbReference type="PANTHER" id="PTHR32282:SF33">
    <property type="entry name" value="PEPTIDOGLYCAN GLYCOSYLTRANSFERASE"/>
    <property type="match status" value="1"/>
</dbReference>
<dbReference type="Gene3D" id="1.10.3810.10">
    <property type="entry name" value="Biosynthetic peptidoglycan transglycosylase-like"/>
    <property type="match status" value="1"/>
</dbReference>
<dbReference type="GO" id="GO:0008955">
    <property type="term" value="F:peptidoglycan glycosyltransferase activity"/>
    <property type="evidence" value="ECO:0007669"/>
    <property type="project" value="UniProtKB-EC"/>
</dbReference>
<proteinExistence type="predicted"/>
<dbReference type="RefSeq" id="WP_110232830.1">
    <property type="nucleotide sequence ID" value="NZ_CP023994.1"/>
</dbReference>
<sequence precursor="true">MFAKKPTRSGIIGGLLAFVGMSAVAAVLIAAAVTPAIAVTGVTTNSALGVFDELPAYLKINDLAEKSSMYAKREDGSEVLLASFYAQNRITVPLEEISPFVVDAAIATEDPRFYEHGGVDLIGTARAIISNATGGDVQGGSSISQQYVKNILVMRAEEIADPEARKAAYYAATQTTIERKLKEMKLAISIESKYTKDEILNGYLNIASFGGRVYGIESASEYYFGVKAKDLTLAQAASLIATVNNPNNLRIDIPENVEYNEQRRNYVLGRMLAEGKITNKEYKAAVAEPVTPVITPSSTGCQTAGGAAFFCDYVTWIIKNDPAFGATEDERWAAFQRGGWKIMTTLDVELQAASETAIYERVPKIVPEGDIAGASVSVQVGTGRVLAMAQSKDYSADPEVVASGANYTSVNYNTDSKYGSSTGFPVGSTYKIFTLIEWLKQGHGLNEVVSGKVKDWKMSEFKNSCEPTGGPNWKPVNYAGAFDSTTTVMNALKNSYNLNFITMASKMDLCNIRKVAESFGVHRADQKTLKSNPSTIIGTEEIAPLAMAVATAGIANDGKTCTAIAIDEIIDYKGKKITPPKSKCTQSVTPAVARTTAYAMENVHSAGGTAARADVGDGIPWIAKTGTSDNAEQNWIMGSTSKVATVVWLGNVSGHVALSNVDFTNGRQYNTKQDIYRDIMTVANRQFGGDPFGAPDPNLVKGKSVSVPAIQGLTKEQAQALIESVGLTFTDGGEMDSELPLNTVAKSEPASGEPTAVGGEVKVYFSNQTLVAGPPSTVGMTETLARSTLVAAGWTVGATIELPIPDAQCPVPTPTPMPTPAPSPSTTACPGTANPLPVGQRLVTVQSPVGGFIKPTTPILITVQK</sequence>
<name>A0A2Z3RWL3_9MICO</name>
<dbReference type="PANTHER" id="PTHR32282">
    <property type="entry name" value="BINDING PROTEIN TRANSPEPTIDASE, PUTATIVE-RELATED"/>
    <property type="match status" value="1"/>
</dbReference>
<keyword evidence="2" id="KW-0645">Protease</keyword>
<reference evidence="11 12" key="1">
    <citation type="submission" date="2017-10" db="EMBL/GenBank/DDBJ databases">
        <title>Genome of an Actinobacterium that displays light-enhanced growth.</title>
        <authorList>
            <person name="Maresca J.A."/>
            <person name="Hempel P."/>
            <person name="Shevchenko O."/>
            <person name="Miller K.J."/>
            <person name="Hahn M.W."/>
        </authorList>
    </citation>
    <scope>NUCLEOTIDE SEQUENCE [LARGE SCALE GENOMIC DNA]</scope>
    <source>
        <strain evidence="11 12">MWH-Mo1</strain>
    </source>
</reference>
<dbReference type="SUPFAM" id="SSF53955">
    <property type="entry name" value="Lysozyme-like"/>
    <property type="match status" value="1"/>
</dbReference>
<dbReference type="KEGG" id="aum:AURMO_00312"/>
<dbReference type="InterPro" id="IPR001460">
    <property type="entry name" value="PCN-bd_Tpept"/>
</dbReference>
<organism evidence="11 12">
    <name type="scientific">Aurantimicrobium photophilum</name>
    <dbReference type="NCBI Taxonomy" id="1987356"/>
    <lineage>
        <taxon>Bacteria</taxon>
        <taxon>Bacillati</taxon>
        <taxon>Actinomycetota</taxon>
        <taxon>Actinomycetes</taxon>
        <taxon>Micrococcales</taxon>
        <taxon>Microbacteriaceae</taxon>
        <taxon>Aurantimicrobium</taxon>
    </lineage>
</organism>
<dbReference type="Gene3D" id="3.30.10.20">
    <property type="match status" value="1"/>
</dbReference>
<dbReference type="GO" id="GO:0009252">
    <property type="term" value="P:peptidoglycan biosynthetic process"/>
    <property type="evidence" value="ECO:0007669"/>
    <property type="project" value="TreeGrafter"/>
</dbReference>
<dbReference type="GO" id="GO:0008658">
    <property type="term" value="F:penicillin binding"/>
    <property type="evidence" value="ECO:0007669"/>
    <property type="project" value="InterPro"/>
</dbReference>
<feature type="chain" id="PRO_5039519970" evidence="9">
    <location>
        <begin position="26"/>
        <end position="865"/>
    </location>
</feature>
<dbReference type="GO" id="GO:0006508">
    <property type="term" value="P:proteolysis"/>
    <property type="evidence" value="ECO:0007669"/>
    <property type="project" value="UniProtKB-KW"/>
</dbReference>
<evidence type="ECO:0000259" key="10">
    <source>
        <dbReference type="PROSITE" id="PS51178"/>
    </source>
</evidence>
<feature type="signal peptide" evidence="9">
    <location>
        <begin position="1"/>
        <end position="25"/>
    </location>
</feature>
<evidence type="ECO:0000256" key="4">
    <source>
        <dbReference type="ARBA" id="ARBA00022679"/>
    </source>
</evidence>
<dbReference type="InterPro" id="IPR050396">
    <property type="entry name" value="Glycosyltr_51/Transpeptidase"/>
</dbReference>
<keyword evidence="5" id="KW-0378">Hydrolase</keyword>
<evidence type="ECO:0000256" key="3">
    <source>
        <dbReference type="ARBA" id="ARBA00022676"/>
    </source>
</evidence>
<keyword evidence="12" id="KW-1185">Reference proteome</keyword>
<dbReference type="EMBL" id="CP023994">
    <property type="protein sequence ID" value="AWR20930.1"/>
    <property type="molecule type" value="Genomic_DNA"/>
</dbReference>
<feature type="domain" description="PASTA" evidence="10">
    <location>
        <begin position="702"/>
        <end position="767"/>
    </location>
</feature>
<dbReference type="AlphaFoldDB" id="A0A2Z3RWL3"/>
<evidence type="ECO:0000256" key="8">
    <source>
        <dbReference type="ARBA" id="ARBA00049902"/>
    </source>
</evidence>
<keyword evidence="6" id="KW-0511">Multifunctional enzyme</keyword>
<evidence type="ECO:0000256" key="5">
    <source>
        <dbReference type="ARBA" id="ARBA00022801"/>
    </source>
</evidence>
<dbReference type="GO" id="GO:0009002">
    <property type="term" value="F:serine-type D-Ala-D-Ala carboxypeptidase activity"/>
    <property type="evidence" value="ECO:0007669"/>
    <property type="project" value="UniProtKB-EC"/>
</dbReference>
<evidence type="ECO:0000256" key="6">
    <source>
        <dbReference type="ARBA" id="ARBA00023268"/>
    </source>
</evidence>